<dbReference type="Proteomes" id="UP000278627">
    <property type="component" value="Unassembled WGS sequence"/>
</dbReference>
<evidence type="ECO:0000313" key="2">
    <source>
        <dbReference type="Proteomes" id="UP000278627"/>
    </source>
</evidence>
<name>A0A0N4TDL4_BRUPA</name>
<reference evidence="1 2" key="2">
    <citation type="submission" date="2018-11" db="EMBL/GenBank/DDBJ databases">
        <authorList>
            <consortium name="Pathogen Informatics"/>
        </authorList>
    </citation>
    <scope>NUCLEOTIDE SEQUENCE [LARGE SCALE GENOMIC DNA]</scope>
</reference>
<dbReference type="EMBL" id="UZAD01005473">
    <property type="protein sequence ID" value="VDN87451.1"/>
    <property type="molecule type" value="Genomic_DNA"/>
</dbReference>
<proteinExistence type="predicted"/>
<accession>A0A0N4TDL4</accession>
<gene>
    <name evidence="1" type="ORF">BPAG_LOCUS6265</name>
</gene>
<evidence type="ECO:0000313" key="1">
    <source>
        <dbReference type="EMBL" id="VDN87451.1"/>
    </source>
</evidence>
<dbReference type="WBParaSite" id="BPAG_0000630201-mRNA-1">
    <property type="protein sequence ID" value="BPAG_0000630201-mRNA-1"/>
    <property type="gene ID" value="BPAG_0000630201"/>
</dbReference>
<reference evidence="3" key="1">
    <citation type="submission" date="2017-02" db="UniProtKB">
        <authorList>
            <consortium name="WormBaseParasite"/>
        </authorList>
    </citation>
    <scope>IDENTIFICATION</scope>
</reference>
<keyword evidence="2" id="KW-1185">Reference proteome</keyword>
<organism evidence="3">
    <name type="scientific">Brugia pahangi</name>
    <name type="common">Filarial nematode worm</name>
    <dbReference type="NCBI Taxonomy" id="6280"/>
    <lineage>
        <taxon>Eukaryota</taxon>
        <taxon>Metazoa</taxon>
        <taxon>Ecdysozoa</taxon>
        <taxon>Nematoda</taxon>
        <taxon>Chromadorea</taxon>
        <taxon>Rhabditida</taxon>
        <taxon>Spirurina</taxon>
        <taxon>Spiruromorpha</taxon>
        <taxon>Filarioidea</taxon>
        <taxon>Onchocercidae</taxon>
        <taxon>Brugia</taxon>
    </lineage>
</organism>
<dbReference type="AlphaFoldDB" id="A0A0N4TDL4"/>
<protein>
    <submittedName>
        <fullName evidence="1 3">Uncharacterized protein</fullName>
    </submittedName>
</protein>
<sequence length="51" mass="6133">MFVGMLAWPFILLFDFMVAHEIVIFKQLVELLLNLKTQIILCIKLRKNWLK</sequence>
<evidence type="ECO:0000313" key="3">
    <source>
        <dbReference type="WBParaSite" id="BPAG_0000630201-mRNA-1"/>
    </source>
</evidence>